<protein>
    <submittedName>
        <fullName evidence="2">Glucosamine-6-phosphate deaminase</fullName>
    </submittedName>
</protein>
<accession>A0A1H4JU24</accession>
<feature type="domain" description="Glucosamine/galactosamine-6-phosphate isomerase" evidence="1">
    <location>
        <begin position="8"/>
        <end position="226"/>
    </location>
</feature>
<gene>
    <name evidence="2" type="ORF">SAMN05443244_0821</name>
</gene>
<reference evidence="2 3" key="1">
    <citation type="submission" date="2016-10" db="EMBL/GenBank/DDBJ databases">
        <authorList>
            <person name="de Groot N.N."/>
        </authorList>
    </citation>
    <scope>NUCLEOTIDE SEQUENCE [LARGE SCALE GENOMIC DNA]</scope>
    <source>
        <strain evidence="2 3">AB35.6</strain>
    </source>
</reference>
<dbReference type="GO" id="GO:0006043">
    <property type="term" value="P:glucosamine catabolic process"/>
    <property type="evidence" value="ECO:0007669"/>
    <property type="project" value="TreeGrafter"/>
</dbReference>
<dbReference type="GO" id="GO:0004342">
    <property type="term" value="F:glucosamine-6-phosphate deaminase activity"/>
    <property type="evidence" value="ECO:0007669"/>
    <property type="project" value="InterPro"/>
</dbReference>
<dbReference type="GO" id="GO:0006046">
    <property type="term" value="P:N-acetylglucosamine catabolic process"/>
    <property type="evidence" value="ECO:0007669"/>
    <property type="project" value="TreeGrafter"/>
</dbReference>
<dbReference type="GO" id="GO:0005737">
    <property type="term" value="C:cytoplasm"/>
    <property type="evidence" value="ECO:0007669"/>
    <property type="project" value="TreeGrafter"/>
</dbReference>
<name>A0A1H4JU24_9BACT</name>
<dbReference type="PANTHER" id="PTHR11280:SF6">
    <property type="entry name" value="GLUCOSAMINE-6-PHOSPHATE ISOMERASE NAGB"/>
    <property type="match status" value="1"/>
</dbReference>
<dbReference type="CDD" id="cd01399">
    <property type="entry name" value="GlcN6P_deaminase"/>
    <property type="match status" value="1"/>
</dbReference>
<evidence type="ECO:0000259" key="1">
    <source>
        <dbReference type="Pfam" id="PF01182"/>
    </source>
</evidence>
<dbReference type="SUPFAM" id="SSF100950">
    <property type="entry name" value="NagB/RpiA/CoA transferase-like"/>
    <property type="match status" value="1"/>
</dbReference>
<dbReference type="Gene3D" id="3.40.50.1360">
    <property type="match status" value="1"/>
</dbReference>
<dbReference type="PANTHER" id="PTHR11280">
    <property type="entry name" value="GLUCOSAMINE-6-PHOSPHATE ISOMERASE"/>
    <property type="match status" value="1"/>
</dbReference>
<dbReference type="RefSeq" id="WP_244501953.1">
    <property type="nucleotide sequence ID" value="NZ_FNSD01000001.1"/>
</dbReference>
<dbReference type="AlphaFoldDB" id="A0A1H4JU24"/>
<dbReference type="Proteomes" id="UP000182409">
    <property type="component" value="Unassembled WGS sequence"/>
</dbReference>
<evidence type="ECO:0000313" key="3">
    <source>
        <dbReference type="Proteomes" id="UP000182409"/>
    </source>
</evidence>
<dbReference type="Pfam" id="PF01182">
    <property type="entry name" value="Glucosamine_iso"/>
    <property type="match status" value="1"/>
</dbReference>
<dbReference type="EMBL" id="FNSD01000001">
    <property type="protein sequence ID" value="SEB49824.1"/>
    <property type="molecule type" value="Genomic_DNA"/>
</dbReference>
<dbReference type="GO" id="GO:0005975">
    <property type="term" value="P:carbohydrate metabolic process"/>
    <property type="evidence" value="ECO:0007669"/>
    <property type="project" value="InterPro"/>
</dbReference>
<organism evidence="2 3">
    <name type="scientific">Terriglobus roseus</name>
    <dbReference type="NCBI Taxonomy" id="392734"/>
    <lineage>
        <taxon>Bacteria</taxon>
        <taxon>Pseudomonadati</taxon>
        <taxon>Acidobacteriota</taxon>
        <taxon>Terriglobia</taxon>
        <taxon>Terriglobales</taxon>
        <taxon>Acidobacteriaceae</taxon>
        <taxon>Terriglobus</taxon>
    </lineage>
</organism>
<dbReference type="InterPro" id="IPR004547">
    <property type="entry name" value="Glucosamine6P_isomerase"/>
</dbReference>
<evidence type="ECO:0000313" key="2">
    <source>
        <dbReference type="EMBL" id="SEB49824.1"/>
    </source>
</evidence>
<proteinExistence type="predicted"/>
<sequence length="248" mass="27445">MDVRVFPTKEQMGRAAAQDIGKALRLRLSSQSHVRVVFAAAPSQSTMLSALRQEPGIDWSRVTAFHMDEYLGLSQDAPQRFGNWLMHEFFHHVPLGQVHLMNPGVRPEDACAEYERLLAPEPIDIVLLGIGTNGHLAFNDPPADLKDTRLVKRVTLDAACREQQVFDECFPSLEAVPQEAMTMTTPALLRAKEIFGCVPGEHKSAAVQAMLEEPVSGACPATALRTHPHCTVYLDFASASRSRLSERF</sequence>
<dbReference type="InterPro" id="IPR006148">
    <property type="entry name" value="Glc/Gal-6P_isomerase"/>
</dbReference>
<dbReference type="InterPro" id="IPR037171">
    <property type="entry name" value="NagB/RpiA_transferase-like"/>
</dbReference>
<dbReference type="GO" id="GO:0019262">
    <property type="term" value="P:N-acetylneuraminate catabolic process"/>
    <property type="evidence" value="ECO:0007669"/>
    <property type="project" value="TreeGrafter"/>
</dbReference>
<dbReference type="GO" id="GO:0042802">
    <property type="term" value="F:identical protein binding"/>
    <property type="evidence" value="ECO:0007669"/>
    <property type="project" value="TreeGrafter"/>
</dbReference>